<dbReference type="PRINTS" id="PR01438">
    <property type="entry name" value="UNVRSLSTRESS"/>
</dbReference>
<dbReference type="RefSeq" id="WP_353940704.1">
    <property type="nucleotide sequence ID" value="NZ_CP159534.1"/>
</dbReference>
<feature type="domain" description="UspA" evidence="3">
    <location>
        <begin position="156"/>
        <end position="292"/>
    </location>
</feature>
<dbReference type="InterPro" id="IPR006015">
    <property type="entry name" value="Universal_stress_UspA"/>
</dbReference>
<accession>A0AAU8IM76</accession>
<feature type="region of interest" description="Disordered" evidence="2">
    <location>
        <begin position="1"/>
        <end position="22"/>
    </location>
</feature>
<dbReference type="PANTHER" id="PTHR46268">
    <property type="entry name" value="STRESS RESPONSE PROTEIN NHAX"/>
    <property type="match status" value="1"/>
</dbReference>
<feature type="domain" description="UspA" evidence="3">
    <location>
        <begin position="7"/>
        <end position="139"/>
    </location>
</feature>
<name>A0AAU8IM76_9ACTN</name>
<gene>
    <name evidence="4" type="ORF">ABII15_03150</name>
</gene>
<dbReference type="InterPro" id="IPR014729">
    <property type="entry name" value="Rossmann-like_a/b/a_fold"/>
</dbReference>
<evidence type="ECO:0000313" key="4">
    <source>
        <dbReference type="EMBL" id="XCJ69020.1"/>
    </source>
</evidence>
<dbReference type="InterPro" id="IPR006016">
    <property type="entry name" value="UspA"/>
</dbReference>
<dbReference type="EMBL" id="CP159534">
    <property type="protein sequence ID" value="XCJ69020.1"/>
    <property type="molecule type" value="Genomic_DNA"/>
</dbReference>
<dbReference type="Gene3D" id="3.40.50.620">
    <property type="entry name" value="HUPs"/>
    <property type="match status" value="2"/>
</dbReference>
<organism evidence="4">
    <name type="scientific">Streptomyces tabacisoli</name>
    <dbReference type="NCBI Taxonomy" id="3156398"/>
    <lineage>
        <taxon>Bacteria</taxon>
        <taxon>Bacillati</taxon>
        <taxon>Actinomycetota</taxon>
        <taxon>Actinomycetes</taxon>
        <taxon>Kitasatosporales</taxon>
        <taxon>Streptomycetaceae</taxon>
        <taxon>Streptomyces</taxon>
    </lineage>
</organism>
<protein>
    <submittedName>
        <fullName evidence="4">Universal stress protein</fullName>
    </submittedName>
</protein>
<dbReference type="AlphaFoldDB" id="A0AAU8IM76"/>
<evidence type="ECO:0000256" key="2">
    <source>
        <dbReference type="SAM" id="MobiDB-lite"/>
    </source>
</evidence>
<evidence type="ECO:0000259" key="3">
    <source>
        <dbReference type="Pfam" id="PF00582"/>
    </source>
</evidence>
<sequence length="294" mass="30653">MSPLSARPITAGIDGSPESRDAADWAAREAVRHGLPLRLLHAGPGAAGPSGLPELDAPAERAAAALHDLPRQLSYAHPALEIRFGHTDGAPVSVLLEAAAASTMLVLGSRGLSGFTGFLVGSVAAAVCARATGPVALVRAGQRPEDERTGPVPAPYRPVLAGLDLAHPGDDLLTHAFEAAAVRGLELQVLHAWTLPALHDYAPGVTPPGDAAGAETERLRALHATLLPWRHKFPEIRVVERLEYGHPAHRLLMAAGTAGLVLVGRRTTAGARLGHVAHTLIHRTACPVLLVPHD</sequence>
<dbReference type="KEGG" id="stac:ABII15_03150"/>
<proteinExistence type="inferred from homology"/>
<comment type="similarity">
    <text evidence="1">Belongs to the universal stress protein A family.</text>
</comment>
<dbReference type="Pfam" id="PF00582">
    <property type="entry name" value="Usp"/>
    <property type="match status" value="2"/>
</dbReference>
<dbReference type="PANTHER" id="PTHR46268:SF6">
    <property type="entry name" value="UNIVERSAL STRESS PROTEIN UP12"/>
    <property type="match status" value="1"/>
</dbReference>
<evidence type="ECO:0000256" key="1">
    <source>
        <dbReference type="ARBA" id="ARBA00008791"/>
    </source>
</evidence>
<reference evidence="4" key="1">
    <citation type="submission" date="2024-06" db="EMBL/GenBank/DDBJ databases">
        <title>Streptomyces sp. strain HUAS MG91 genome sequences.</title>
        <authorList>
            <person name="Mo P."/>
        </authorList>
    </citation>
    <scope>NUCLEOTIDE SEQUENCE</scope>
    <source>
        <strain evidence="4">HUAS MG91</strain>
    </source>
</reference>
<dbReference type="SUPFAM" id="SSF52402">
    <property type="entry name" value="Adenine nucleotide alpha hydrolases-like"/>
    <property type="match status" value="2"/>
</dbReference>